<feature type="transmembrane region" description="Helical" evidence="1">
    <location>
        <begin position="57"/>
        <end position="77"/>
    </location>
</feature>
<dbReference type="Gene3D" id="1.10.3730.20">
    <property type="match status" value="1"/>
</dbReference>
<dbReference type="InterPro" id="IPR037185">
    <property type="entry name" value="EmrE-like"/>
</dbReference>
<dbReference type="Pfam" id="PF00892">
    <property type="entry name" value="EamA"/>
    <property type="match status" value="1"/>
</dbReference>
<dbReference type="InterPro" id="IPR000620">
    <property type="entry name" value="EamA_dom"/>
</dbReference>
<feature type="transmembrane region" description="Helical" evidence="1">
    <location>
        <begin position="30"/>
        <end position="51"/>
    </location>
</feature>
<evidence type="ECO:0000256" key="1">
    <source>
        <dbReference type="SAM" id="Phobius"/>
    </source>
</evidence>
<keyword evidence="4" id="KW-1185">Reference proteome</keyword>
<feature type="domain" description="EamA" evidence="2">
    <location>
        <begin position="2"/>
        <end position="101"/>
    </location>
</feature>
<dbReference type="RefSeq" id="WP_243322450.1">
    <property type="nucleotide sequence ID" value="NZ_JALGCL010000005.1"/>
</dbReference>
<organism evidence="3 4">
    <name type="scientific">Cognatiluteimonas sedimenti</name>
    <dbReference type="NCBI Taxonomy" id="2927791"/>
    <lineage>
        <taxon>Bacteria</taxon>
        <taxon>Pseudomonadati</taxon>
        <taxon>Pseudomonadota</taxon>
        <taxon>Gammaproteobacteria</taxon>
        <taxon>Lysobacterales</taxon>
        <taxon>Lysobacteraceae</taxon>
        <taxon>Cognatiluteimonas</taxon>
    </lineage>
</organism>
<comment type="caution">
    <text evidence="3">The sequence shown here is derived from an EMBL/GenBank/DDBJ whole genome shotgun (WGS) entry which is preliminary data.</text>
</comment>
<evidence type="ECO:0000313" key="4">
    <source>
        <dbReference type="Proteomes" id="UP001165423"/>
    </source>
</evidence>
<feature type="transmembrane region" description="Helical" evidence="1">
    <location>
        <begin position="6"/>
        <end position="25"/>
    </location>
</feature>
<accession>A0ABT0A6T4</accession>
<proteinExistence type="predicted"/>
<protein>
    <submittedName>
        <fullName evidence="3">EamA family transporter</fullName>
    </submittedName>
</protein>
<evidence type="ECO:0000259" key="2">
    <source>
        <dbReference type="Pfam" id="PF00892"/>
    </source>
</evidence>
<evidence type="ECO:0000313" key="3">
    <source>
        <dbReference type="EMBL" id="MCJ0826693.1"/>
    </source>
</evidence>
<dbReference type="Proteomes" id="UP001165423">
    <property type="component" value="Unassembled WGS sequence"/>
</dbReference>
<gene>
    <name evidence="3" type="ORF">MQC88_12145</name>
</gene>
<keyword evidence="1" id="KW-0812">Transmembrane</keyword>
<sequence length="102" mass="11285">MHPVSWLALSLGCTALAQIAFKLYFKSRKWWVLAATIGVFMLVPFTTYNALKGLPLATVYVATAASQLLVVLLSLAFMGERYSTRQYFGFVLVLAGIVLYNS</sequence>
<keyword evidence="1" id="KW-0472">Membrane</keyword>
<keyword evidence="1" id="KW-1133">Transmembrane helix</keyword>
<dbReference type="EMBL" id="JALGCL010000005">
    <property type="protein sequence ID" value="MCJ0826693.1"/>
    <property type="molecule type" value="Genomic_DNA"/>
</dbReference>
<reference evidence="3 4" key="1">
    <citation type="submission" date="2022-03" db="EMBL/GenBank/DDBJ databases">
        <title>Luteimonas soily sp. nov., a novel bacterium isolated from the soil.</title>
        <authorList>
            <person name="Zhang X."/>
        </authorList>
    </citation>
    <scope>NUCLEOTIDE SEQUENCE [LARGE SCALE GENOMIC DNA]</scope>
    <source>
        <strain evidence="3 4">50</strain>
    </source>
</reference>
<name>A0ABT0A6T4_9GAMM</name>
<dbReference type="SUPFAM" id="SSF103481">
    <property type="entry name" value="Multidrug resistance efflux transporter EmrE"/>
    <property type="match status" value="1"/>
</dbReference>